<dbReference type="GO" id="GO:0005730">
    <property type="term" value="C:nucleolus"/>
    <property type="evidence" value="ECO:0007669"/>
    <property type="project" value="TreeGrafter"/>
</dbReference>
<dbReference type="RefSeq" id="XP_033603085.1">
    <property type="nucleotide sequence ID" value="XM_033743613.1"/>
</dbReference>
<dbReference type="AlphaFoldDB" id="A0A6A6WF26"/>
<feature type="compositionally biased region" description="Acidic residues" evidence="4">
    <location>
        <begin position="360"/>
        <end position="369"/>
    </location>
</feature>
<feature type="compositionally biased region" description="Basic residues" evidence="4">
    <location>
        <begin position="433"/>
        <end position="444"/>
    </location>
</feature>
<evidence type="ECO:0000313" key="7">
    <source>
        <dbReference type="Proteomes" id="UP000799437"/>
    </source>
</evidence>
<comment type="similarity">
    <text evidence="3">Belongs to the UTP5 family.</text>
</comment>
<accession>A0A6A6WF26</accession>
<keyword evidence="2" id="KW-0539">Nucleus</keyword>
<evidence type="ECO:0000256" key="3">
    <source>
        <dbReference type="ARBA" id="ARBA00038335"/>
    </source>
</evidence>
<protein>
    <submittedName>
        <fullName evidence="6">NUC189-domain-containing protein</fullName>
    </submittedName>
</protein>
<feature type="region of interest" description="Disordered" evidence="4">
    <location>
        <begin position="1"/>
        <end position="156"/>
    </location>
</feature>
<feature type="compositionally biased region" description="Acidic residues" evidence="4">
    <location>
        <begin position="97"/>
        <end position="111"/>
    </location>
</feature>
<organism evidence="6 7">
    <name type="scientific">Pseudovirgaria hyperparasitica</name>
    <dbReference type="NCBI Taxonomy" id="470096"/>
    <lineage>
        <taxon>Eukaryota</taxon>
        <taxon>Fungi</taxon>
        <taxon>Dikarya</taxon>
        <taxon>Ascomycota</taxon>
        <taxon>Pezizomycotina</taxon>
        <taxon>Dothideomycetes</taxon>
        <taxon>Dothideomycetes incertae sedis</taxon>
        <taxon>Acrospermales</taxon>
        <taxon>Acrospermaceae</taxon>
        <taxon>Pseudovirgaria</taxon>
    </lineage>
</organism>
<evidence type="ECO:0000256" key="1">
    <source>
        <dbReference type="ARBA" id="ARBA00004123"/>
    </source>
</evidence>
<reference evidence="6" key="1">
    <citation type="journal article" date="2020" name="Stud. Mycol.">
        <title>101 Dothideomycetes genomes: a test case for predicting lifestyles and emergence of pathogens.</title>
        <authorList>
            <person name="Haridas S."/>
            <person name="Albert R."/>
            <person name="Binder M."/>
            <person name="Bloem J."/>
            <person name="Labutti K."/>
            <person name="Salamov A."/>
            <person name="Andreopoulos B."/>
            <person name="Baker S."/>
            <person name="Barry K."/>
            <person name="Bills G."/>
            <person name="Bluhm B."/>
            <person name="Cannon C."/>
            <person name="Castanera R."/>
            <person name="Culley D."/>
            <person name="Daum C."/>
            <person name="Ezra D."/>
            <person name="Gonzalez J."/>
            <person name="Henrissat B."/>
            <person name="Kuo A."/>
            <person name="Liang C."/>
            <person name="Lipzen A."/>
            <person name="Lutzoni F."/>
            <person name="Magnuson J."/>
            <person name="Mondo S."/>
            <person name="Nolan M."/>
            <person name="Ohm R."/>
            <person name="Pangilinan J."/>
            <person name="Park H.-J."/>
            <person name="Ramirez L."/>
            <person name="Alfaro M."/>
            <person name="Sun H."/>
            <person name="Tritt A."/>
            <person name="Yoshinaga Y."/>
            <person name="Zwiers L.-H."/>
            <person name="Turgeon B."/>
            <person name="Goodwin S."/>
            <person name="Spatafora J."/>
            <person name="Crous P."/>
            <person name="Grigoriev I."/>
        </authorList>
    </citation>
    <scope>NUCLEOTIDE SEQUENCE</scope>
    <source>
        <strain evidence="6">CBS 121739</strain>
    </source>
</reference>
<feature type="compositionally biased region" description="Acidic residues" evidence="4">
    <location>
        <begin position="379"/>
        <end position="428"/>
    </location>
</feature>
<dbReference type="OrthoDB" id="30195at2759"/>
<evidence type="ECO:0000259" key="5">
    <source>
        <dbReference type="Pfam" id="PF04003"/>
    </source>
</evidence>
<feature type="region of interest" description="Disordered" evidence="4">
    <location>
        <begin position="359"/>
        <end position="444"/>
    </location>
</feature>
<feature type="compositionally biased region" description="Polar residues" evidence="4">
    <location>
        <begin position="52"/>
        <end position="61"/>
    </location>
</feature>
<evidence type="ECO:0000256" key="2">
    <source>
        <dbReference type="ARBA" id="ARBA00023242"/>
    </source>
</evidence>
<proteinExistence type="inferred from homology"/>
<evidence type="ECO:0000313" key="6">
    <source>
        <dbReference type="EMBL" id="KAF2760634.1"/>
    </source>
</evidence>
<dbReference type="InterPro" id="IPR007148">
    <property type="entry name" value="SSU_processome_Utp12"/>
</dbReference>
<feature type="compositionally biased region" description="Polar residues" evidence="4">
    <location>
        <begin position="25"/>
        <end position="35"/>
    </location>
</feature>
<dbReference type="EMBL" id="ML996568">
    <property type="protein sequence ID" value="KAF2760634.1"/>
    <property type="molecule type" value="Genomic_DNA"/>
</dbReference>
<comment type="subcellular location">
    <subcellularLocation>
        <location evidence="1">Nucleus</location>
    </subcellularLocation>
</comment>
<dbReference type="PANTHER" id="PTHR44267">
    <property type="entry name" value="WD REPEAT-CONTAINING PROTEIN 43"/>
    <property type="match status" value="1"/>
</dbReference>
<feature type="compositionally biased region" description="Polar residues" evidence="4">
    <location>
        <begin position="121"/>
        <end position="134"/>
    </location>
</feature>
<keyword evidence="7" id="KW-1185">Reference proteome</keyword>
<dbReference type="Pfam" id="PF04003">
    <property type="entry name" value="Utp12"/>
    <property type="match status" value="1"/>
</dbReference>
<feature type="domain" description="Small-subunit processome Utp12" evidence="5">
    <location>
        <begin position="205"/>
        <end position="308"/>
    </location>
</feature>
<dbReference type="GO" id="GO:0000462">
    <property type="term" value="P:maturation of SSU-rRNA from tricistronic rRNA transcript (SSU-rRNA, 5.8S rRNA, LSU-rRNA)"/>
    <property type="evidence" value="ECO:0007669"/>
    <property type="project" value="TreeGrafter"/>
</dbReference>
<dbReference type="GeneID" id="54484667"/>
<name>A0A6A6WF26_9PEZI</name>
<dbReference type="Proteomes" id="UP000799437">
    <property type="component" value="Unassembled WGS sequence"/>
</dbReference>
<gene>
    <name evidence="6" type="ORF">EJ05DRAFT_474491</name>
</gene>
<dbReference type="PANTHER" id="PTHR44267:SF1">
    <property type="entry name" value="WD REPEAT-CONTAINING PROTEIN 43"/>
    <property type="match status" value="1"/>
</dbReference>
<sequence length="444" mass="48364">MSQSRQAAATPKPSRNPHPAKKQKITPSEKSSTANLHALIPQKGDVQKKRASQVSNGSKGNTRLHKFNEEQAIVINGQEDDVDMEDATINRTNGENVDSEEEISADEADEVDITRPLRRVPSTQDKSLQRSNVVDATATKKDDAEADEEEDTGPTFGELIDVDNALAIQDPESRTLSAPNSSSRAVALPSGNSLGTVLTQALKTNDKVLLETCFQINDLDSVRSTIQRLESPLVSSLLSRLAERIHKKPGRAGNLMVWVQWSLVSHGGYLAGQPDVMQKLQGLYRVIRERANGLQPLLALKGKLDMLSAQVELRRSMQRSADIGGEDDKAVIYVEGQESDSESDGALDATDVAKQQVENFSDDSGDDGIDMPLAHDGLDNEDEDMEESEGLVDDEAEETEQDSGDDMSEVESEEDSDDEDISEAEEETGAPLRRSKAAARSALR</sequence>
<evidence type="ECO:0000256" key="4">
    <source>
        <dbReference type="SAM" id="MobiDB-lite"/>
    </source>
</evidence>
<dbReference type="InterPro" id="IPR052414">
    <property type="entry name" value="U3_snoRNA-assoc_WDR"/>
</dbReference>